<sequence length="39" mass="4577">MLYRISIRWAATASLIVENKVELNILFFDVTVMKINIFC</sequence>
<organism evidence="1 2">
    <name type="scientific">Rubroshorea leprosula</name>
    <dbReference type="NCBI Taxonomy" id="152421"/>
    <lineage>
        <taxon>Eukaryota</taxon>
        <taxon>Viridiplantae</taxon>
        <taxon>Streptophyta</taxon>
        <taxon>Embryophyta</taxon>
        <taxon>Tracheophyta</taxon>
        <taxon>Spermatophyta</taxon>
        <taxon>Magnoliopsida</taxon>
        <taxon>eudicotyledons</taxon>
        <taxon>Gunneridae</taxon>
        <taxon>Pentapetalae</taxon>
        <taxon>rosids</taxon>
        <taxon>malvids</taxon>
        <taxon>Malvales</taxon>
        <taxon>Dipterocarpaceae</taxon>
        <taxon>Rubroshorea</taxon>
    </lineage>
</organism>
<name>A0AAV5MAU3_9ROSI</name>
<accession>A0AAV5MAU3</accession>
<keyword evidence="2" id="KW-1185">Reference proteome</keyword>
<gene>
    <name evidence="1" type="ORF">SLEP1_g53535</name>
</gene>
<reference evidence="1 2" key="1">
    <citation type="journal article" date="2021" name="Commun. Biol.">
        <title>The genome of Shorea leprosula (Dipterocarpaceae) highlights the ecological relevance of drought in aseasonal tropical rainforests.</title>
        <authorList>
            <person name="Ng K.K.S."/>
            <person name="Kobayashi M.J."/>
            <person name="Fawcett J.A."/>
            <person name="Hatakeyama M."/>
            <person name="Paape T."/>
            <person name="Ng C.H."/>
            <person name="Ang C.C."/>
            <person name="Tnah L.H."/>
            <person name="Lee C.T."/>
            <person name="Nishiyama T."/>
            <person name="Sese J."/>
            <person name="O'Brien M.J."/>
            <person name="Copetti D."/>
            <person name="Mohd Noor M.I."/>
            <person name="Ong R.C."/>
            <person name="Putra M."/>
            <person name="Sireger I.Z."/>
            <person name="Indrioko S."/>
            <person name="Kosugi Y."/>
            <person name="Izuno A."/>
            <person name="Isagi Y."/>
            <person name="Lee S.L."/>
            <person name="Shimizu K.K."/>
        </authorList>
    </citation>
    <scope>NUCLEOTIDE SEQUENCE [LARGE SCALE GENOMIC DNA]</scope>
    <source>
        <strain evidence="1">214</strain>
    </source>
</reference>
<evidence type="ECO:0000313" key="2">
    <source>
        <dbReference type="Proteomes" id="UP001054252"/>
    </source>
</evidence>
<protein>
    <submittedName>
        <fullName evidence="1">Uncharacterized protein</fullName>
    </submittedName>
</protein>
<evidence type="ECO:0000313" key="1">
    <source>
        <dbReference type="EMBL" id="GKV46562.1"/>
    </source>
</evidence>
<dbReference type="EMBL" id="BPVZ01000210">
    <property type="protein sequence ID" value="GKV46562.1"/>
    <property type="molecule type" value="Genomic_DNA"/>
</dbReference>
<dbReference type="Proteomes" id="UP001054252">
    <property type="component" value="Unassembled WGS sequence"/>
</dbReference>
<dbReference type="AlphaFoldDB" id="A0AAV5MAU3"/>
<proteinExistence type="predicted"/>
<comment type="caution">
    <text evidence="1">The sequence shown here is derived from an EMBL/GenBank/DDBJ whole genome shotgun (WGS) entry which is preliminary data.</text>
</comment>